<dbReference type="OrthoDB" id="125347at2759"/>
<keyword evidence="3" id="KW-1185">Reference proteome</keyword>
<dbReference type="PANTHER" id="PTHR19303">
    <property type="entry name" value="TRANSPOSON"/>
    <property type="match status" value="1"/>
</dbReference>
<feature type="domain" description="DDE-1" evidence="1">
    <location>
        <begin position="4"/>
        <end position="86"/>
    </location>
</feature>
<dbReference type="GO" id="GO:0003677">
    <property type="term" value="F:DNA binding"/>
    <property type="evidence" value="ECO:0007669"/>
    <property type="project" value="TreeGrafter"/>
</dbReference>
<dbReference type="Proteomes" id="UP000499080">
    <property type="component" value="Unassembled WGS sequence"/>
</dbReference>
<gene>
    <name evidence="2" type="ORF">AVEN_53446_1</name>
</gene>
<name>A0A4Y2AC28_ARAVE</name>
<comment type="caution">
    <text evidence="2">The sequence shown here is derived from an EMBL/GenBank/DDBJ whole genome shotgun (WGS) entry which is preliminary data.</text>
</comment>
<evidence type="ECO:0000259" key="1">
    <source>
        <dbReference type="Pfam" id="PF03184"/>
    </source>
</evidence>
<dbReference type="EMBL" id="BGPR01000010">
    <property type="protein sequence ID" value="GBL76776.1"/>
    <property type="molecule type" value="Genomic_DNA"/>
</dbReference>
<reference evidence="2 3" key="1">
    <citation type="journal article" date="2019" name="Sci. Rep.">
        <title>Orb-weaving spider Araneus ventricosus genome elucidates the spidroin gene catalogue.</title>
        <authorList>
            <person name="Kono N."/>
            <person name="Nakamura H."/>
            <person name="Ohtoshi R."/>
            <person name="Moran D.A.P."/>
            <person name="Shinohara A."/>
            <person name="Yoshida Y."/>
            <person name="Fujiwara M."/>
            <person name="Mori M."/>
            <person name="Tomita M."/>
            <person name="Arakawa K."/>
        </authorList>
    </citation>
    <scope>NUCLEOTIDE SEQUENCE [LARGE SCALE GENOMIC DNA]</scope>
</reference>
<dbReference type="GO" id="GO:0005634">
    <property type="term" value="C:nucleus"/>
    <property type="evidence" value="ECO:0007669"/>
    <property type="project" value="TreeGrafter"/>
</dbReference>
<accession>A0A4Y2AC28</accession>
<dbReference type="AlphaFoldDB" id="A0A4Y2AC28"/>
<proteinExistence type="predicted"/>
<evidence type="ECO:0000313" key="2">
    <source>
        <dbReference type="EMBL" id="GBL76776.1"/>
    </source>
</evidence>
<dbReference type="PANTHER" id="PTHR19303:SF16">
    <property type="entry name" value="JERKY PROTEIN HOMOLOG-LIKE"/>
    <property type="match status" value="1"/>
</dbReference>
<dbReference type="InterPro" id="IPR004875">
    <property type="entry name" value="DDE_SF_endonuclease_dom"/>
</dbReference>
<protein>
    <recommendedName>
        <fullName evidence="1">DDE-1 domain-containing protein</fullName>
    </recommendedName>
</protein>
<organism evidence="2 3">
    <name type="scientific">Araneus ventricosus</name>
    <name type="common">Orbweaver spider</name>
    <name type="synonym">Epeira ventricosa</name>
    <dbReference type="NCBI Taxonomy" id="182803"/>
    <lineage>
        <taxon>Eukaryota</taxon>
        <taxon>Metazoa</taxon>
        <taxon>Ecdysozoa</taxon>
        <taxon>Arthropoda</taxon>
        <taxon>Chelicerata</taxon>
        <taxon>Arachnida</taxon>
        <taxon>Araneae</taxon>
        <taxon>Araneomorphae</taxon>
        <taxon>Entelegynae</taxon>
        <taxon>Araneoidea</taxon>
        <taxon>Araneidae</taxon>
        <taxon>Araneus</taxon>
    </lineage>
</organism>
<dbReference type="InterPro" id="IPR050863">
    <property type="entry name" value="CenT-Element_Derived"/>
</dbReference>
<sequence>MEQLASGEIKAYFLPPNVTSLIQPLDQGVPENLKRNYRKKLLGKLIEDLKKQRVTERLKEITLKDAVYWIAEAWEEIESTTLQKSWRKILSSEQTLLVSETLTEKDIAEWKNADEQKEIANDMIADMVENSEQESSDDENYVNRKKITHSEGLNSIEKTIEYNEQQEEATPTILKTLTKWRNIAVKERLSSHKQKNIKDFFK</sequence>
<dbReference type="Pfam" id="PF03184">
    <property type="entry name" value="DDE_1"/>
    <property type="match status" value="1"/>
</dbReference>
<evidence type="ECO:0000313" key="3">
    <source>
        <dbReference type="Proteomes" id="UP000499080"/>
    </source>
</evidence>